<dbReference type="InterPro" id="IPR051053">
    <property type="entry name" value="ECH/Chromodomain_protein"/>
</dbReference>
<evidence type="ECO:0000259" key="6">
    <source>
        <dbReference type="PROSITE" id="PS50255"/>
    </source>
</evidence>
<dbReference type="AlphaFoldDB" id="A0A4Y9Z8N1"/>
<dbReference type="OrthoDB" id="432299at2759"/>
<evidence type="ECO:0000313" key="8">
    <source>
        <dbReference type="Proteomes" id="UP000298327"/>
    </source>
</evidence>
<feature type="domain" description="Cytochrome b5 heme-binding" evidence="6">
    <location>
        <begin position="166"/>
        <end position="242"/>
    </location>
</feature>
<protein>
    <recommendedName>
        <fullName evidence="6">Cytochrome b5 heme-binding domain-containing protein</fullName>
    </recommendedName>
</protein>
<feature type="compositionally biased region" description="Basic and acidic residues" evidence="5">
    <location>
        <begin position="528"/>
        <end position="537"/>
    </location>
</feature>
<dbReference type="Pfam" id="PF00173">
    <property type="entry name" value="Cyt-b5"/>
    <property type="match status" value="1"/>
</dbReference>
<feature type="region of interest" description="Disordered" evidence="5">
    <location>
        <begin position="394"/>
        <end position="441"/>
    </location>
</feature>
<dbReference type="Proteomes" id="UP000298327">
    <property type="component" value="Unassembled WGS sequence"/>
</dbReference>
<feature type="compositionally biased region" description="Polar residues" evidence="5">
    <location>
        <begin position="1"/>
        <end position="14"/>
    </location>
</feature>
<proteinExistence type="inferred from homology"/>
<dbReference type="PROSITE" id="PS50255">
    <property type="entry name" value="CYTOCHROME_B5_2"/>
    <property type="match status" value="1"/>
</dbReference>
<feature type="region of interest" description="Disordered" evidence="5">
    <location>
        <begin position="623"/>
        <end position="701"/>
    </location>
</feature>
<dbReference type="SUPFAM" id="SSF55856">
    <property type="entry name" value="Cytochrome b5-like heme/steroid binding domain"/>
    <property type="match status" value="1"/>
</dbReference>
<feature type="compositionally biased region" description="Polar residues" evidence="5">
    <location>
        <begin position="731"/>
        <end position="743"/>
    </location>
</feature>
<evidence type="ECO:0000256" key="2">
    <source>
        <dbReference type="ARBA" id="ARBA00022617"/>
    </source>
</evidence>
<dbReference type="GO" id="GO:0020037">
    <property type="term" value="F:heme binding"/>
    <property type="evidence" value="ECO:0007669"/>
    <property type="project" value="InterPro"/>
</dbReference>
<feature type="region of interest" description="Disordered" evidence="5">
    <location>
        <begin position="350"/>
        <end position="381"/>
    </location>
</feature>
<reference evidence="7 8" key="1">
    <citation type="submission" date="2019-02" db="EMBL/GenBank/DDBJ databases">
        <title>Genome sequencing of the rare red list fungi Dentipellis fragilis.</title>
        <authorList>
            <person name="Buettner E."/>
            <person name="Kellner H."/>
        </authorList>
    </citation>
    <scope>NUCLEOTIDE SEQUENCE [LARGE SCALE GENOMIC DNA]</scope>
    <source>
        <strain evidence="7 8">DSM 105465</strain>
    </source>
</reference>
<comment type="caution">
    <text evidence="7">The sequence shown here is derived from an EMBL/GenBank/DDBJ whole genome shotgun (WGS) entry which is preliminary data.</text>
</comment>
<evidence type="ECO:0000256" key="4">
    <source>
        <dbReference type="ARBA" id="ARBA00023004"/>
    </source>
</evidence>
<dbReference type="GO" id="GO:0046872">
    <property type="term" value="F:metal ion binding"/>
    <property type="evidence" value="ECO:0007669"/>
    <property type="project" value="UniProtKB-KW"/>
</dbReference>
<feature type="region of interest" description="Disordered" evidence="5">
    <location>
        <begin position="1"/>
        <end position="156"/>
    </location>
</feature>
<dbReference type="CDD" id="cd06558">
    <property type="entry name" value="crotonase-like"/>
    <property type="match status" value="1"/>
</dbReference>
<evidence type="ECO:0000313" key="7">
    <source>
        <dbReference type="EMBL" id="TFY70193.1"/>
    </source>
</evidence>
<dbReference type="InterPro" id="IPR036400">
    <property type="entry name" value="Cyt_B5-like_heme/steroid_sf"/>
</dbReference>
<keyword evidence="4" id="KW-0408">Iron</keyword>
<feature type="compositionally biased region" description="Basic and acidic residues" evidence="5">
    <location>
        <begin position="644"/>
        <end position="653"/>
    </location>
</feature>
<feature type="compositionally biased region" description="Acidic residues" evidence="5">
    <location>
        <begin position="40"/>
        <end position="58"/>
    </location>
</feature>
<keyword evidence="8" id="KW-1185">Reference proteome</keyword>
<feature type="region of interest" description="Disordered" evidence="5">
    <location>
        <begin position="251"/>
        <end position="291"/>
    </location>
</feature>
<gene>
    <name evidence="7" type="ORF">EVG20_g2812</name>
</gene>
<dbReference type="Pfam" id="PF00378">
    <property type="entry name" value="ECH_1"/>
    <property type="match status" value="1"/>
</dbReference>
<feature type="region of interest" description="Disordered" evidence="5">
    <location>
        <begin position="724"/>
        <end position="743"/>
    </location>
</feature>
<dbReference type="PANTHER" id="PTHR43684:SF4">
    <property type="entry name" value="ENOYL-COA HYDRATASE_ISOMERASE FAMILY PROTEIN (AFU_ORTHOLOGUE AFUA_1G01890)"/>
    <property type="match status" value="1"/>
</dbReference>
<accession>A0A4Y9Z8N1</accession>
<dbReference type="SMART" id="SM01117">
    <property type="entry name" value="Cyt-b5"/>
    <property type="match status" value="1"/>
</dbReference>
<dbReference type="InterPro" id="IPR018506">
    <property type="entry name" value="Cyt_B5_heme-BS"/>
</dbReference>
<dbReference type="Gene3D" id="3.90.226.10">
    <property type="entry name" value="2-enoyl-CoA Hydratase, Chain A, domain 1"/>
    <property type="match status" value="1"/>
</dbReference>
<dbReference type="InterPro" id="IPR029045">
    <property type="entry name" value="ClpP/crotonase-like_dom_sf"/>
</dbReference>
<keyword evidence="3" id="KW-0479">Metal-binding</keyword>
<dbReference type="SUPFAM" id="SSF52096">
    <property type="entry name" value="ClpP/crotonase"/>
    <property type="match status" value="1"/>
</dbReference>
<evidence type="ECO:0000256" key="1">
    <source>
        <dbReference type="ARBA" id="ARBA00005254"/>
    </source>
</evidence>
<feature type="compositionally biased region" description="Low complexity" evidence="5">
    <location>
        <begin position="681"/>
        <end position="690"/>
    </location>
</feature>
<feature type="region of interest" description="Disordered" evidence="5">
    <location>
        <begin position="512"/>
        <end position="576"/>
    </location>
</feature>
<dbReference type="InterPro" id="IPR001199">
    <property type="entry name" value="Cyt_B5-like_heme/steroid-bd"/>
</dbReference>
<feature type="compositionally biased region" description="Polar residues" evidence="5">
    <location>
        <begin position="67"/>
        <end position="79"/>
    </location>
</feature>
<dbReference type="STRING" id="205917.A0A4Y9Z8N1"/>
<organism evidence="7 8">
    <name type="scientific">Dentipellis fragilis</name>
    <dbReference type="NCBI Taxonomy" id="205917"/>
    <lineage>
        <taxon>Eukaryota</taxon>
        <taxon>Fungi</taxon>
        <taxon>Dikarya</taxon>
        <taxon>Basidiomycota</taxon>
        <taxon>Agaricomycotina</taxon>
        <taxon>Agaricomycetes</taxon>
        <taxon>Russulales</taxon>
        <taxon>Hericiaceae</taxon>
        <taxon>Dentipellis</taxon>
    </lineage>
</organism>
<sequence>MSSYLRSWFSTPASSLPLATDSNSIPPPDAVISISPPHSDDDDDGFTVKDEDADEDTDAPPAFPAPNSAQRLQASSPSSLGVPRVLTDAALMPPPPNPSMNRRGAGGLGVPSSSLGASLKPPPTTLQPPKKSSKREKVALTPGHSPLDWANLKSSGTDLRGGAEQLMRIPPSVLKLHNKRDDAWSAFNGKVYNITPYLAFHPGGERELMRVAGRDGTKLFALTHASSLLMSIELAFPVNTSALPSQDPKPAFLTTPHPSIPAHGASRPDTLKILDTTPDEHGDNPKSLGDNDAIARAESMETAVISKSEEVLAKGKDGASGDFSKLACGASSPVQPIAAPVHTDRLAEANEAQPDTEREEGELDDNGSEEPRSHCGGEDEGLASPIVELSSALPSKKSSMSVIPPTPTQPQSSSLPVDKQGFDQGSRQPLSHQNGLRDSLIRPFMMNLEKRGDRNSYPQDTTRANIAKLFTDERCQEFNVLAKLVCRQLEDRNAEKPKSHETDRREDFLRGKRVHDGPLLASTPSKRPRLDHGDMEASPRNPTDLLRARPPITIEPSSRAEKASIKTNKPLPTAPRAMRFDPKVAAVEEFLKLVEKPFRAARSQADSHAQSMRPGKELVNTAATDSNRESAVTPLQRLPPCSPDKNHKGDRFGQHAARVAHTTSRTSNNGHEDYDNEAMDTPTTSSRSGRPPSPQSHIVQHPSHTYYRTPAGMAGILTEQHVSADADAERASTSTPAVTTEQTKPSDMGIVVFTRDRDGVREVHPADQPPLPPPNLGPPIPALWRVKFGHPFMDVASIRFEVDTRTAAAIQRWSVRETHFDPMDRHVAIHLLCIPARQLSDIFERAKNGTLPTPAAIADAVWQVKTEWPARGTAVLVMNENAPNGRTWLPEDLVDHMPLDISSAVQPNINVLQIVQLADLSEFVFAIHVAEPSARQLRGTDMASEHILALSDLLESTTAQIDLRATMVPQVPNYSAQGYKSILVSLEGSVAIVTINRAKERNSFGGTLPQDLIAAFDLFDRDDRVRVVILTADPKAPAYCAGADISSGWGGLFTEDEMREGPQAHRDTGGQVSMAILRCRKITIAAVNGHVAGVGVTGLTLPFDFRFIWAGAKISLPFVRRGISPEAASTYLLPRLIGHARASTILLSGGTFSPDAPVFQGVFQQAIASREDVLPTGLAYAKELAENTSQTAVAVTKLLLWRGADSIEAQHILDSRALRELAAAGDAGEGAKAFKERRAVKFTDTLSRNLGSWLPWWREVDVHYRKAKL</sequence>
<keyword evidence="2" id="KW-0349">Heme</keyword>
<name>A0A4Y9Z8N1_9AGAM</name>
<evidence type="ECO:0000256" key="5">
    <source>
        <dbReference type="SAM" id="MobiDB-lite"/>
    </source>
</evidence>
<feature type="compositionally biased region" description="Polar residues" evidence="5">
    <location>
        <begin position="423"/>
        <end position="436"/>
    </location>
</feature>
<comment type="similarity">
    <text evidence="1">Belongs to the enoyl-CoA hydratase/isomerase family.</text>
</comment>
<dbReference type="Gene3D" id="3.10.120.10">
    <property type="entry name" value="Cytochrome b5-like heme/steroid binding domain"/>
    <property type="match status" value="1"/>
</dbReference>
<dbReference type="PANTHER" id="PTHR43684">
    <property type="match status" value="1"/>
</dbReference>
<feature type="compositionally biased region" description="Acidic residues" evidence="5">
    <location>
        <begin position="357"/>
        <end position="368"/>
    </location>
</feature>
<evidence type="ECO:0000256" key="3">
    <source>
        <dbReference type="ARBA" id="ARBA00022723"/>
    </source>
</evidence>
<dbReference type="InterPro" id="IPR001753">
    <property type="entry name" value="Enoyl-CoA_hydra/iso"/>
</dbReference>
<dbReference type="PROSITE" id="PS00191">
    <property type="entry name" value="CYTOCHROME_B5_1"/>
    <property type="match status" value="1"/>
</dbReference>
<dbReference type="EMBL" id="SEOQ01000116">
    <property type="protein sequence ID" value="TFY70193.1"/>
    <property type="molecule type" value="Genomic_DNA"/>
</dbReference>